<dbReference type="SMART" id="SM00231">
    <property type="entry name" value="FA58C"/>
    <property type="match status" value="1"/>
</dbReference>
<evidence type="ECO:0000256" key="8">
    <source>
        <dbReference type="ARBA" id="ARBA00023157"/>
    </source>
</evidence>
<dbReference type="PROSITE" id="PS50025">
    <property type="entry name" value="LAM_G_DOMAIN"/>
    <property type="match status" value="4"/>
</dbReference>
<evidence type="ECO:0000256" key="10">
    <source>
        <dbReference type="SAM" id="Phobius"/>
    </source>
</evidence>
<dbReference type="InterPro" id="IPR000421">
    <property type="entry name" value="FA58C"/>
</dbReference>
<dbReference type="Pfam" id="PF02210">
    <property type="entry name" value="Laminin_G_2"/>
    <property type="match status" value="4"/>
</dbReference>
<dbReference type="Pfam" id="PF00754">
    <property type="entry name" value="F5_F8_type_C"/>
    <property type="match status" value="1"/>
</dbReference>
<name>A0AA89C4K5_PINIB</name>
<evidence type="ECO:0000256" key="6">
    <source>
        <dbReference type="ARBA" id="ARBA00022989"/>
    </source>
</evidence>
<dbReference type="CDD" id="cd00054">
    <property type="entry name" value="EGF_CA"/>
    <property type="match status" value="2"/>
</dbReference>
<dbReference type="Gene3D" id="2.60.120.260">
    <property type="entry name" value="Galactose-binding domain-like"/>
    <property type="match status" value="1"/>
</dbReference>
<dbReference type="PANTHER" id="PTHR15036:SF49">
    <property type="entry name" value="AXOTACTIN"/>
    <property type="match status" value="1"/>
</dbReference>
<comment type="caution">
    <text evidence="9">Lacks conserved residue(s) required for the propagation of feature annotation.</text>
</comment>
<dbReference type="SUPFAM" id="SSF49785">
    <property type="entry name" value="Galactose-binding domain-like"/>
    <property type="match status" value="1"/>
</dbReference>
<reference evidence="15" key="1">
    <citation type="submission" date="2019-08" db="EMBL/GenBank/DDBJ databases">
        <title>The improved chromosome-level genome for the pearl oyster Pinctada fucata martensii using PacBio sequencing and Hi-C.</title>
        <authorList>
            <person name="Zheng Z."/>
        </authorList>
    </citation>
    <scope>NUCLEOTIDE SEQUENCE</scope>
    <source>
        <strain evidence="15">ZZ-2019</strain>
        <tissue evidence="15">Adductor muscle</tissue>
    </source>
</reference>
<keyword evidence="4 10" id="KW-0812">Transmembrane</keyword>
<dbReference type="InterPro" id="IPR013320">
    <property type="entry name" value="ConA-like_dom_sf"/>
</dbReference>
<dbReference type="PROSITE" id="PS50022">
    <property type="entry name" value="FA58C_3"/>
    <property type="match status" value="1"/>
</dbReference>
<feature type="domain" description="EGF-like" evidence="14">
    <location>
        <begin position="986"/>
        <end position="1022"/>
    </location>
</feature>
<comment type="similarity">
    <text evidence="2">Belongs to the neurexin family.</text>
</comment>
<dbReference type="Gene3D" id="2.10.25.10">
    <property type="entry name" value="Laminin"/>
    <property type="match status" value="2"/>
</dbReference>
<comment type="subcellular location">
    <subcellularLocation>
        <location evidence="1">Membrane</location>
        <topology evidence="1">Single-pass type I membrane protein</topology>
    </subcellularLocation>
</comment>
<feature type="domain" description="F5/8 type C" evidence="12">
    <location>
        <begin position="36"/>
        <end position="183"/>
    </location>
</feature>
<dbReference type="Gene3D" id="2.60.120.1000">
    <property type="match status" value="1"/>
</dbReference>
<feature type="domain" description="Laminin G" evidence="13">
    <location>
        <begin position="816"/>
        <end position="985"/>
    </location>
</feature>
<evidence type="ECO:0000256" key="2">
    <source>
        <dbReference type="ARBA" id="ARBA00010241"/>
    </source>
</evidence>
<evidence type="ECO:0000256" key="5">
    <source>
        <dbReference type="ARBA" id="ARBA00022729"/>
    </source>
</evidence>
<gene>
    <name evidence="15" type="ORF">FSP39_004342</name>
</gene>
<comment type="caution">
    <text evidence="15">The sequence shown here is derived from an EMBL/GenBank/DDBJ whole genome shotgun (WGS) entry which is preliminary data.</text>
</comment>
<dbReference type="SMART" id="SM00282">
    <property type="entry name" value="LamG"/>
    <property type="match status" value="4"/>
</dbReference>
<feature type="signal peptide" evidence="11">
    <location>
        <begin position="1"/>
        <end position="20"/>
    </location>
</feature>
<dbReference type="CDD" id="cd00110">
    <property type="entry name" value="LamG"/>
    <property type="match status" value="4"/>
</dbReference>
<dbReference type="PROSITE" id="PS01286">
    <property type="entry name" value="FA58C_2"/>
    <property type="match status" value="1"/>
</dbReference>
<keyword evidence="3 9" id="KW-0245">EGF-like domain</keyword>
<evidence type="ECO:0000259" key="14">
    <source>
        <dbReference type="PROSITE" id="PS50026"/>
    </source>
</evidence>
<feature type="domain" description="Laminin G" evidence="13">
    <location>
        <begin position="1026"/>
        <end position="1214"/>
    </location>
</feature>
<dbReference type="PROSITE" id="PS01285">
    <property type="entry name" value="FA58C_1"/>
    <property type="match status" value="1"/>
</dbReference>
<evidence type="ECO:0000256" key="9">
    <source>
        <dbReference type="PROSITE-ProRule" id="PRU00076"/>
    </source>
</evidence>
<dbReference type="SMART" id="SM00181">
    <property type="entry name" value="EGF"/>
    <property type="match status" value="2"/>
</dbReference>
<accession>A0AA89C4K5</accession>
<evidence type="ECO:0000256" key="7">
    <source>
        <dbReference type="ARBA" id="ARBA00023136"/>
    </source>
</evidence>
<keyword evidence="7 10" id="KW-0472">Membrane</keyword>
<evidence type="ECO:0008006" key="17">
    <source>
        <dbReference type="Google" id="ProtNLM"/>
    </source>
</evidence>
<dbReference type="PROSITE" id="PS50026">
    <property type="entry name" value="EGF_3"/>
    <property type="match status" value="2"/>
</dbReference>
<feature type="transmembrane region" description="Helical" evidence="10">
    <location>
        <begin position="1254"/>
        <end position="1278"/>
    </location>
</feature>
<evidence type="ECO:0000259" key="13">
    <source>
        <dbReference type="PROSITE" id="PS50025"/>
    </source>
</evidence>
<evidence type="ECO:0000256" key="3">
    <source>
        <dbReference type="ARBA" id="ARBA00022536"/>
    </source>
</evidence>
<feature type="domain" description="Laminin G" evidence="13">
    <location>
        <begin position="189"/>
        <end position="374"/>
    </location>
</feature>
<evidence type="ECO:0000256" key="1">
    <source>
        <dbReference type="ARBA" id="ARBA00004479"/>
    </source>
</evidence>
<evidence type="ECO:0000313" key="15">
    <source>
        <dbReference type="EMBL" id="KAK3105727.1"/>
    </source>
</evidence>
<dbReference type="PANTHER" id="PTHR15036">
    <property type="entry name" value="PIKACHURIN-LIKE PROTEIN"/>
    <property type="match status" value="1"/>
</dbReference>
<dbReference type="InterPro" id="IPR001791">
    <property type="entry name" value="Laminin_G"/>
</dbReference>
<keyword evidence="6 10" id="KW-1133">Transmembrane helix</keyword>
<dbReference type="EMBL" id="VSWD01000003">
    <property type="protein sequence ID" value="KAK3105727.1"/>
    <property type="molecule type" value="Genomic_DNA"/>
</dbReference>
<evidence type="ECO:0000313" key="16">
    <source>
        <dbReference type="Proteomes" id="UP001186944"/>
    </source>
</evidence>
<organism evidence="15 16">
    <name type="scientific">Pinctada imbricata</name>
    <name type="common">Atlantic pearl-oyster</name>
    <name type="synonym">Pinctada martensii</name>
    <dbReference type="NCBI Taxonomy" id="66713"/>
    <lineage>
        <taxon>Eukaryota</taxon>
        <taxon>Metazoa</taxon>
        <taxon>Spiralia</taxon>
        <taxon>Lophotrochozoa</taxon>
        <taxon>Mollusca</taxon>
        <taxon>Bivalvia</taxon>
        <taxon>Autobranchia</taxon>
        <taxon>Pteriomorphia</taxon>
        <taxon>Pterioida</taxon>
        <taxon>Pterioidea</taxon>
        <taxon>Pteriidae</taxon>
        <taxon>Pinctada</taxon>
    </lineage>
</organism>
<keyword evidence="8" id="KW-1015">Disulfide bond</keyword>
<evidence type="ECO:0000256" key="4">
    <source>
        <dbReference type="ARBA" id="ARBA00022692"/>
    </source>
</evidence>
<sequence>MARLKCLIIFIFCTLDVIIGYQRDPTPYRDSDCPEGAAIGLGVNNGRLIPDGAFWASSSQNSRNPARGRLDEASGSWTANVMDANQWLAIDLGREYIITKVATQGRQGAGEYVTEYNIAFSSDRSTWRFYTNEFGIREMFHGNIDSQNTRIRTLKYPVIARYVKFHPSRWVMRISMRVEVFGCVYAPDVGRFDGNSRIYYRLSDLNPPPSTLSDTIKLRFKTSEQNGILMYADGNQGDFIALQLDKGNLIFSIDLGSTQLRRGTTIKTGGSLLDDTQWHDVIIKRNRTSVTLIVDRLETRFETEGLFYRLNLDKKIYIGGVPSFNLNGIQVKYNFQGCLDSVRFNNIHMIRDARNNYNGFVMEGAAGVSDPWNCKMESPIPVTFPVYDSFIKKKKGDDNVLTTKVKFDFRTHDEDGILLYHTTEAKDEITVFLDQNGYVNYRLTTSSNLKIEDIVRNTNLNEVTRSFSDGLWHRFSIEINPSMVNVTVDRNSKVSMRNLDFRAGSDYYLGGADVGIGFRGCMREISIDDQPVDLNALGVSEMVGVQIGTCGLLDRCTPNPCENDGICDQDWETFRCDCQNSGYTGEVCHRSAYYLSCDMFKMYTSNEVAEQTIIDPDGSGPLKPFKVTCSGKAEIDKEVITEVSHDSEELITVNGYQAPNFYERKLTYDGDINGLTCCDRESIFLRTETDVLLPKLQDICQNREVHVFTDGSVASTSPYFAWWVGRTYQPMYFWGGSAPGSGKCECGLGENGCAGGKTTCNCDSGLNTTDEGAIKHKDYLPIMELHFGDTGTATDDKIGYHRVGKLTCRGDDLLDNVITFRKADATIQLATFEAEPSGDIWFQFKTTATDGVMVHQTGDPDFVKVALANGNTVQFSYDVGNGIQVLEYKSTNALNNNQWHTVHIEKNRKQAWLRVDNSKEQSNTEGIGEITRTLDLSGYLTIGATVEDRNGFVGCMRGLRVNGALQDLWGLVHRHAVTYGVSKGCIGKCSSSPCLNGGTCIEGYSGYTCDCAYTPWRGWNCGREVGVNLLKNYMVQYTFDQYQGLSATDFMNIRVGFTTRLPQGILMQLRDETNTEYISLEINNAGGVKFAVDVGSERDEVNTPNHGISYANGQQHEVKMWRTGTNGQTVHIMVDNYPKSSKTMGTRFSDNILDKPKYLFVGNNDSTTNVRGFEGCIYRMEIDNVYPLKRAFQDPRPSFIKIIPDDIKVREDMCGYEEITVSPDPIEKRPLRGGQLIEVTFPTPQPGLTDEERAGLGAGLALFFLLLVALIALGVFYCRQKGDYETKEAKGADLADNADVAVVFNQTGVPDITKRQEWFM</sequence>
<keyword evidence="5 11" id="KW-0732">Signal</keyword>
<feature type="domain" description="Laminin G" evidence="13">
    <location>
        <begin position="380"/>
        <end position="550"/>
    </location>
</feature>
<dbReference type="InterPro" id="IPR050372">
    <property type="entry name" value="Neurexin-related_CASP"/>
</dbReference>
<dbReference type="CDD" id="cd00057">
    <property type="entry name" value="FA58C"/>
    <property type="match status" value="1"/>
</dbReference>
<dbReference type="Pfam" id="PF00008">
    <property type="entry name" value="EGF"/>
    <property type="match status" value="2"/>
</dbReference>
<feature type="chain" id="PRO_5041656255" description="Neurexin-4" evidence="11">
    <location>
        <begin position="21"/>
        <end position="1320"/>
    </location>
</feature>
<proteinExistence type="inferred from homology"/>
<dbReference type="Proteomes" id="UP001186944">
    <property type="component" value="Unassembled WGS sequence"/>
</dbReference>
<evidence type="ECO:0000259" key="12">
    <source>
        <dbReference type="PROSITE" id="PS50022"/>
    </source>
</evidence>
<dbReference type="FunFam" id="2.60.120.260:FF:000016">
    <property type="entry name" value="Contactin-associated protein-like 4 isoform 1"/>
    <property type="match status" value="1"/>
</dbReference>
<protein>
    <recommendedName>
        <fullName evidence="17">Neurexin-4</fullName>
    </recommendedName>
</protein>
<keyword evidence="16" id="KW-1185">Reference proteome</keyword>
<dbReference type="InterPro" id="IPR008979">
    <property type="entry name" value="Galactose-bd-like_sf"/>
</dbReference>
<dbReference type="InterPro" id="IPR000742">
    <property type="entry name" value="EGF"/>
</dbReference>
<dbReference type="SUPFAM" id="SSF49899">
    <property type="entry name" value="Concanavalin A-like lectins/glucanases"/>
    <property type="match status" value="4"/>
</dbReference>
<dbReference type="Gene3D" id="2.60.120.200">
    <property type="match status" value="4"/>
</dbReference>
<evidence type="ECO:0000256" key="11">
    <source>
        <dbReference type="SAM" id="SignalP"/>
    </source>
</evidence>
<dbReference type="GO" id="GO:0016020">
    <property type="term" value="C:membrane"/>
    <property type="evidence" value="ECO:0007669"/>
    <property type="project" value="UniProtKB-SubCell"/>
</dbReference>
<feature type="domain" description="EGF-like" evidence="14">
    <location>
        <begin position="552"/>
        <end position="589"/>
    </location>
</feature>